<keyword evidence="5" id="KW-1133">Transmembrane helix</keyword>
<comment type="subcellular location">
    <subcellularLocation>
        <location evidence="1">Cell membrane</location>
        <topology evidence="1">Peripheral membrane protein</topology>
    </subcellularLocation>
    <subcellularLocation>
        <location evidence="2">Golgi apparatus membrane</location>
        <topology evidence="2">Peripheral membrane protein</topology>
    </subcellularLocation>
</comment>
<evidence type="ECO:0000259" key="6">
    <source>
        <dbReference type="PROSITE" id="PS50191"/>
    </source>
</evidence>
<dbReference type="GO" id="GO:0005886">
    <property type="term" value="C:plasma membrane"/>
    <property type="evidence" value="ECO:0007669"/>
    <property type="project" value="UniProtKB-SubCell"/>
</dbReference>
<dbReference type="GO" id="GO:0000139">
    <property type="term" value="C:Golgi membrane"/>
    <property type="evidence" value="ECO:0007669"/>
    <property type="project" value="UniProtKB-SubCell"/>
</dbReference>
<evidence type="ECO:0000256" key="1">
    <source>
        <dbReference type="ARBA" id="ARBA00004202"/>
    </source>
</evidence>
<feature type="compositionally biased region" description="Polar residues" evidence="4">
    <location>
        <begin position="299"/>
        <end position="321"/>
    </location>
</feature>
<feature type="region of interest" description="Disordered" evidence="4">
    <location>
        <begin position="132"/>
        <end position="202"/>
    </location>
</feature>
<reference evidence="8" key="1">
    <citation type="submission" date="2021-01" db="EMBL/GenBank/DDBJ databases">
        <authorList>
            <person name="Corre E."/>
            <person name="Pelletier E."/>
            <person name="Niang G."/>
            <person name="Scheremetjew M."/>
            <person name="Finn R."/>
            <person name="Kale V."/>
            <person name="Holt S."/>
            <person name="Cochrane G."/>
            <person name="Meng A."/>
            <person name="Brown T."/>
            <person name="Cohen L."/>
        </authorList>
    </citation>
    <scope>NUCLEOTIDE SEQUENCE</scope>
    <source>
        <strain evidence="8">SAG 11-49</strain>
    </source>
</reference>
<feature type="region of interest" description="Disordered" evidence="4">
    <location>
        <begin position="286"/>
        <end position="344"/>
    </location>
</feature>
<feature type="compositionally biased region" description="Gly residues" evidence="4">
    <location>
        <begin position="785"/>
        <end position="816"/>
    </location>
</feature>
<comment type="similarity">
    <text evidence="3">Belongs to the SFH family.</text>
</comment>
<dbReference type="PROSITE" id="PS50191">
    <property type="entry name" value="CRAL_TRIO"/>
    <property type="match status" value="1"/>
</dbReference>
<dbReference type="Gene3D" id="3.40.525.10">
    <property type="entry name" value="CRAL-TRIO lipid binding domain"/>
    <property type="match status" value="1"/>
</dbReference>
<organism evidence="8">
    <name type="scientific">Chlamydomonas leiostraca</name>
    <dbReference type="NCBI Taxonomy" id="1034604"/>
    <lineage>
        <taxon>Eukaryota</taxon>
        <taxon>Viridiplantae</taxon>
        <taxon>Chlorophyta</taxon>
        <taxon>core chlorophytes</taxon>
        <taxon>Chlorophyceae</taxon>
        <taxon>CS clade</taxon>
        <taxon>Chlamydomonadales</taxon>
        <taxon>Chlamydomonadaceae</taxon>
        <taxon>Chlamydomonas</taxon>
    </lineage>
</organism>
<name>A0A6T8Q8B7_9CHLO</name>
<keyword evidence="5" id="KW-0812">Transmembrane</keyword>
<gene>
    <name evidence="7" type="ORF">CLEI1391_LOCUS4020</name>
    <name evidence="8" type="ORF">CLEI1391_LOCUS4021</name>
</gene>
<evidence type="ECO:0000256" key="2">
    <source>
        <dbReference type="ARBA" id="ARBA00004395"/>
    </source>
</evidence>
<dbReference type="InterPro" id="IPR036865">
    <property type="entry name" value="CRAL-TRIO_dom_sf"/>
</dbReference>
<dbReference type="SUPFAM" id="SSF52087">
    <property type="entry name" value="CRAL/TRIO domain"/>
    <property type="match status" value="1"/>
</dbReference>
<dbReference type="PANTHER" id="PTHR45657:SF1">
    <property type="entry name" value="CRAL-TRIO DOMAIN-CONTAINING PROTEIN YKL091C-RELATED"/>
    <property type="match status" value="1"/>
</dbReference>
<evidence type="ECO:0000313" key="7">
    <source>
        <dbReference type="EMBL" id="CAD8670218.1"/>
    </source>
</evidence>
<dbReference type="InterPro" id="IPR001251">
    <property type="entry name" value="CRAL-TRIO_dom"/>
</dbReference>
<feature type="domain" description="CRAL-TRIO" evidence="6">
    <location>
        <begin position="609"/>
        <end position="719"/>
    </location>
</feature>
<feature type="compositionally biased region" description="Low complexity" evidence="4">
    <location>
        <begin position="817"/>
        <end position="826"/>
    </location>
</feature>
<dbReference type="CDD" id="cd00170">
    <property type="entry name" value="SEC14"/>
    <property type="match status" value="1"/>
</dbReference>
<dbReference type="PANTHER" id="PTHR45657">
    <property type="entry name" value="CRAL-TRIO DOMAIN-CONTAINING PROTEIN YKL091C-RELATED"/>
    <property type="match status" value="1"/>
</dbReference>
<feature type="transmembrane region" description="Helical" evidence="5">
    <location>
        <begin position="894"/>
        <end position="917"/>
    </location>
</feature>
<feature type="compositionally biased region" description="Basic residues" evidence="4">
    <location>
        <begin position="866"/>
        <end position="876"/>
    </location>
</feature>
<evidence type="ECO:0000256" key="4">
    <source>
        <dbReference type="SAM" id="MobiDB-lite"/>
    </source>
</evidence>
<dbReference type="InterPro" id="IPR051026">
    <property type="entry name" value="PI/PC_transfer"/>
</dbReference>
<dbReference type="EMBL" id="HBFB01007144">
    <property type="protein sequence ID" value="CAD8670218.1"/>
    <property type="molecule type" value="Transcribed_RNA"/>
</dbReference>
<dbReference type="EMBL" id="HBFB01007145">
    <property type="protein sequence ID" value="CAD8670220.1"/>
    <property type="molecule type" value="Transcribed_RNA"/>
</dbReference>
<sequence>MPSARRSLTFHDHGALASGFWHWHLTPWRSIPSTLARCVKSSFKRGSVDEEELQAAGQHGEEDACSGRCPCCGADLEEQAPSSSEDKKHMQVSSMAPCTRCDSAMENRMSGGAGGCHTGWDSSRTSLLSSSDTYASSSLHGSQHASESGTVSTQPAHSHAAPMQPHGKPGGSSAVSHAQHQPQPAWAQQKQHAGSKRHAVGHAAAGTVKTVAKAGMWGVKAAVKVAAVGIFVSKVTQGRLGRLPGGALACTALMLFRHKHGRRHADLHWEQAGSHALHASAAAGHLLPGKAKPTDGHDSVSSAQQSAEIPTNSKQQLSGQHHASAHQLLPHPSKPSSGARNWSTVRTSMQHHASMVAPSLPQQPQLLQGGSPPWLTLDIQGRLVAQKDSLEISRALARGIMEWRAEQGIDFVDVHTAADAALAAAIAHEIKHGRHRGPSEAATSGAAAVGSQAAAKQATASARSSASGAAAAGSAAGVSLGPDLGGLAPWLPPALRSVLNFSTVRKSVGHGIMWADDGRGLGVLWIKTASWGTLKSQVRSLLSQQWAAAHALASAAASRLAPSQPHPASSKQQQQSAGLTVPQPPSWQAEVALHFALTNEWLWGWRLGGRPVAQGRFVQVVDMKGTGSGTAMGDGLSALRAIMSAAHQYPQRLFKTLVINPPGYVSFAWSMLTHVLPPPVVAKIVLVKGGRDAVLRELQAFLPPELIPQEYGGQCSATDPGDYPTQRLVEDSMARAAAVALASLRAPSGGSSSGQGAGGGVTVAALPPQLVPLLPWILGGVGASGASGAGGSAQGQEQGLGDGPGAGGECVGGAGGASSSPQELGGQQQGAEGGAELHCRVCGWTGAAAAANPRMTHPGTPTTSRKAARGSRHYQGHLKGSSEVQQQQRSAWSVLIWLLTALLAVVQLWVAAVYLGLLGS</sequence>
<protein>
    <recommendedName>
        <fullName evidence="6">CRAL-TRIO domain-containing protein</fullName>
    </recommendedName>
</protein>
<evidence type="ECO:0000256" key="3">
    <source>
        <dbReference type="ARBA" id="ARBA00038020"/>
    </source>
</evidence>
<feature type="region of interest" description="Disordered" evidence="4">
    <location>
        <begin position="851"/>
        <end position="882"/>
    </location>
</feature>
<feature type="compositionally biased region" description="Polar residues" evidence="4">
    <location>
        <begin position="566"/>
        <end position="578"/>
    </location>
</feature>
<evidence type="ECO:0000313" key="8">
    <source>
        <dbReference type="EMBL" id="CAD8670220.1"/>
    </source>
</evidence>
<dbReference type="Pfam" id="PF00650">
    <property type="entry name" value="CRAL_TRIO"/>
    <property type="match status" value="1"/>
</dbReference>
<dbReference type="AlphaFoldDB" id="A0A6T8Q8B7"/>
<keyword evidence="5" id="KW-0472">Membrane</keyword>
<accession>A0A6T8Q8B7</accession>
<feature type="region of interest" description="Disordered" evidence="4">
    <location>
        <begin position="785"/>
        <end position="830"/>
    </location>
</feature>
<proteinExistence type="inferred from homology"/>
<feature type="compositionally biased region" description="Polar residues" evidence="4">
    <location>
        <begin position="334"/>
        <end position="344"/>
    </location>
</feature>
<feature type="region of interest" description="Disordered" evidence="4">
    <location>
        <begin position="558"/>
        <end position="582"/>
    </location>
</feature>
<evidence type="ECO:0000256" key="5">
    <source>
        <dbReference type="SAM" id="Phobius"/>
    </source>
</evidence>
<feature type="compositionally biased region" description="Polar residues" evidence="4">
    <location>
        <begin position="140"/>
        <end position="156"/>
    </location>
</feature>
<feature type="compositionally biased region" description="Low complexity" evidence="4">
    <location>
        <begin position="177"/>
        <end position="192"/>
    </location>
</feature>